<protein>
    <submittedName>
        <fullName evidence="1">Uncharacterized protein</fullName>
    </submittedName>
</protein>
<proteinExistence type="predicted"/>
<dbReference type="AlphaFoldDB" id="B1GVF4"/>
<reference evidence="1" key="1">
    <citation type="journal article" date="2008" name="J. Clin. Microbiol.">
        <title>Characterization of new staphylococcal cassette chromosome mec (SCCmec) and topoisomerase genes in fluoroquinolone- and methicillin-resistant Staphylococcus pseudintermedius.</title>
        <authorList>
            <person name="Descloux S."/>
            <person name="Rossano A."/>
            <person name="Perreten V."/>
        </authorList>
    </citation>
    <scope>NUCLEOTIDE SEQUENCE</scope>
    <source>
        <strain evidence="1">KM241</strain>
    </source>
</reference>
<name>B1GVF4_STAPS</name>
<evidence type="ECO:0000313" key="1">
    <source>
        <dbReference type="EMBL" id="CAP45525.1"/>
    </source>
</evidence>
<sequence length="21" mass="2432">MDELITLLADLVIEEINRTDD</sequence>
<organism evidence="1">
    <name type="scientific">Staphylococcus pseudintermedius</name>
    <dbReference type="NCBI Taxonomy" id="283734"/>
    <lineage>
        <taxon>Bacteria</taxon>
        <taxon>Bacillati</taxon>
        <taxon>Bacillota</taxon>
        <taxon>Bacilli</taxon>
        <taxon>Bacillales</taxon>
        <taxon>Staphylococcaceae</taxon>
        <taxon>Staphylococcus</taxon>
        <taxon>Staphylococcus intermedius group</taxon>
    </lineage>
</organism>
<dbReference type="EMBL" id="AM904731">
    <property type="protein sequence ID" value="CAP45525.1"/>
    <property type="molecule type" value="Genomic_DNA"/>
</dbReference>
<accession>B1GVF4</accession>